<proteinExistence type="predicted"/>
<dbReference type="Proteomes" id="UP001209540">
    <property type="component" value="Unassembled WGS sequence"/>
</dbReference>
<name>A0AAD5KAJ6_9FUNG</name>
<keyword evidence="1" id="KW-1133">Transmembrane helix</keyword>
<feature type="transmembrane region" description="Helical" evidence="1">
    <location>
        <begin position="99"/>
        <end position="116"/>
    </location>
</feature>
<dbReference type="EMBL" id="JAIXMP010000002">
    <property type="protein sequence ID" value="KAI9276896.1"/>
    <property type="molecule type" value="Genomic_DNA"/>
</dbReference>
<evidence type="ECO:0000313" key="3">
    <source>
        <dbReference type="Proteomes" id="UP001209540"/>
    </source>
</evidence>
<organism evidence="2 3">
    <name type="scientific">Phascolomyces articulosus</name>
    <dbReference type="NCBI Taxonomy" id="60185"/>
    <lineage>
        <taxon>Eukaryota</taxon>
        <taxon>Fungi</taxon>
        <taxon>Fungi incertae sedis</taxon>
        <taxon>Mucoromycota</taxon>
        <taxon>Mucoromycotina</taxon>
        <taxon>Mucoromycetes</taxon>
        <taxon>Mucorales</taxon>
        <taxon>Lichtheimiaceae</taxon>
        <taxon>Phascolomyces</taxon>
    </lineage>
</organism>
<evidence type="ECO:0000313" key="2">
    <source>
        <dbReference type="EMBL" id="KAI9276896.1"/>
    </source>
</evidence>
<keyword evidence="3" id="KW-1185">Reference proteome</keyword>
<dbReference type="AlphaFoldDB" id="A0AAD5KAJ6"/>
<protein>
    <submittedName>
        <fullName evidence="2">Uncharacterized protein</fullName>
    </submittedName>
</protein>
<keyword evidence="1" id="KW-0812">Transmembrane</keyword>
<gene>
    <name evidence="2" type="ORF">BDA99DRAFT_531991</name>
</gene>
<reference evidence="2" key="1">
    <citation type="journal article" date="2022" name="IScience">
        <title>Evolution of zygomycete secretomes and the origins of terrestrial fungal ecologies.</title>
        <authorList>
            <person name="Chang Y."/>
            <person name="Wang Y."/>
            <person name="Mondo S."/>
            <person name="Ahrendt S."/>
            <person name="Andreopoulos W."/>
            <person name="Barry K."/>
            <person name="Beard J."/>
            <person name="Benny G.L."/>
            <person name="Blankenship S."/>
            <person name="Bonito G."/>
            <person name="Cuomo C."/>
            <person name="Desiro A."/>
            <person name="Gervers K.A."/>
            <person name="Hundley H."/>
            <person name="Kuo A."/>
            <person name="LaButti K."/>
            <person name="Lang B.F."/>
            <person name="Lipzen A."/>
            <person name="O'Donnell K."/>
            <person name="Pangilinan J."/>
            <person name="Reynolds N."/>
            <person name="Sandor L."/>
            <person name="Smith M.E."/>
            <person name="Tsang A."/>
            <person name="Grigoriev I.V."/>
            <person name="Stajich J.E."/>
            <person name="Spatafora J.W."/>
        </authorList>
    </citation>
    <scope>NUCLEOTIDE SEQUENCE</scope>
    <source>
        <strain evidence="2">RSA 2281</strain>
    </source>
</reference>
<comment type="caution">
    <text evidence="2">The sequence shown here is derived from an EMBL/GenBank/DDBJ whole genome shotgun (WGS) entry which is preliminary data.</text>
</comment>
<accession>A0AAD5KAJ6</accession>
<evidence type="ECO:0000256" key="1">
    <source>
        <dbReference type="SAM" id="Phobius"/>
    </source>
</evidence>
<reference evidence="2" key="2">
    <citation type="submission" date="2023-02" db="EMBL/GenBank/DDBJ databases">
        <authorList>
            <consortium name="DOE Joint Genome Institute"/>
            <person name="Mondo S.J."/>
            <person name="Chang Y."/>
            <person name="Wang Y."/>
            <person name="Ahrendt S."/>
            <person name="Andreopoulos W."/>
            <person name="Barry K."/>
            <person name="Beard J."/>
            <person name="Benny G.L."/>
            <person name="Blankenship S."/>
            <person name="Bonito G."/>
            <person name="Cuomo C."/>
            <person name="Desiro A."/>
            <person name="Gervers K.A."/>
            <person name="Hundley H."/>
            <person name="Kuo A."/>
            <person name="LaButti K."/>
            <person name="Lang B.F."/>
            <person name="Lipzen A."/>
            <person name="O'Donnell K."/>
            <person name="Pangilinan J."/>
            <person name="Reynolds N."/>
            <person name="Sandor L."/>
            <person name="Smith M.W."/>
            <person name="Tsang A."/>
            <person name="Grigoriev I.V."/>
            <person name="Stajich J.E."/>
            <person name="Spatafora J.W."/>
        </authorList>
    </citation>
    <scope>NUCLEOTIDE SEQUENCE</scope>
    <source>
        <strain evidence="2">RSA 2281</strain>
    </source>
</reference>
<keyword evidence="1" id="KW-0472">Membrane</keyword>
<sequence>METQFKLSVKPLILFKLYKLNSYLCFQLRAIAYEQEFQVTLVIVTYTPNNTVGYLLTACRYTHIPMILKRRDNNGLRKVPETHPDYERYTKMIGHRVDFLHDFLMILPVILLIIFQPTQ</sequence>